<feature type="region of interest" description="Disordered" evidence="1">
    <location>
        <begin position="1"/>
        <end position="69"/>
    </location>
</feature>
<reference evidence="2 3" key="1">
    <citation type="submission" date="2021-01" db="EMBL/GenBank/DDBJ databases">
        <title>Whole genome shotgun sequence of Actinoplanes couchii NBRC 106145.</title>
        <authorList>
            <person name="Komaki H."/>
            <person name="Tamura T."/>
        </authorList>
    </citation>
    <scope>NUCLEOTIDE SEQUENCE [LARGE SCALE GENOMIC DNA]</scope>
    <source>
        <strain evidence="2 3">NBRC 106145</strain>
    </source>
</reference>
<gene>
    <name evidence="2" type="ORF">Aco03nite_004870</name>
</gene>
<keyword evidence="3" id="KW-1185">Reference proteome</keyword>
<comment type="caution">
    <text evidence="2">The sequence shown here is derived from an EMBL/GenBank/DDBJ whole genome shotgun (WGS) entry which is preliminary data.</text>
</comment>
<accession>A0ABQ3X103</accession>
<dbReference type="EMBL" id="BOMG01000008">
    <property type="protein sequence ID" value="GID52083.1"/>
    <property type="molecule type" value="Genomic_DNA"/>
</dbReference>
<protein>
    <submittedName>
        <fullName evidence="2">Uncharacterized protein</fullName>
    </submittedName>
</protein>
<evidence type="ECO:0000256" key="1">
    <source>
        <dbReference type="SAM" id="MobiDB-lite"/>
    </source>
</evidence>
<evidence type="ECO:0000313" key="3">
    <source>
        <dbReference type="Proteomes" id="UP000612282"/>
    </source>
</evidence>
<proteinExistence type="predicted"/>
<dbReference type="Proteomes" id="UP000612282">
    <property type="component" value="Unassembled WGS sequence"/>
</dbReference>
<sequence length="69" mass="7389">MNLQQGTADSEIPGESAHIVPPAGKSGQNPEPMRTGQGGQNPEQLIPAALSHNKTLHMQRNVSRYSGDR</sequence>
<feature type="compositionally biased region" description="Polar residues" evidence="1">
    <location>
        <begin position="52"/>
        <end position="69"/>
    </location>
</feature>
<name>A0ABQ3X103_9ACTN</name>
<organism evidence="2 3">
    <name type="scientific">Actinoplanes couchii</name>
    <dbReference type="NCBI Taxonomy" id="403638"/>
    <lineage>
        <taxon>Bacteria</taxon>
        <taxon>Bacillati</taxon>
        <taxon>Actinomycetota</taxon>
        <taxon>Actinomycetes</taxon>
        <taxon>Micromonosporales</taxon>
        <taxon>Micromonosporaceae</taxon>
        <taxon>Actinoplanes</taxon>
    </lineage>
</organism>
<evidence type="ECO:0000313" key="2">
    <source>
        <dbReference type="EMBL" id="GID52083.1"/>
    </source>
</evidence>